<keyword evidence="2" id="KW-1185">Reference proteome</keyword>
<dbReference type="RefSeq" id="WP_168877187.1">
    <property type="nucleotide sequence ID" value="NZ_JABAIM010000002.1"/>
</dbReference>
<organism evidence="1 2">
    <name type="scientific">Leeia aquatica</name>
    <dbReference type="NCBI Taxonomy" id="2725557"/>
    <lineage>
        <taxon>Bacteria</taxon>
        <taxon>Pseudomonadati</taxon>
        <taxon>Pseudomonadota</taxon>
        <taxon>Betaproteobacteria</taxon>
        <taxon>Neisseriales</taxon>
        <taxon>Leeiaceae</taxon>
        <taxon>Leeia</taxon>
    </lineage>
</organism>
<evidence type="ECO:0000313" key="2">
    <source>
        <dbReference type="Proteomes" id="UP000587991"/>
    </source>
</evidence>
<comment type="caution">
    <text evidence="1">The sequence shown here is derived from an EMBL/GenBank/DDBJ whole genome shotgun (WGS) entry which is preliminary data.</text>
</comment>
<sequence length="367" mass="40032">MTMLLPDPRQYARMDPKQPLLRRVMSHLTQADQPETLIALQHAVRDALLSGQDEALQHALQAAPAQEAHDVLWQQLCQLVDGEVLSRPDGKRARLFMLPLILVAGARQEVTIPATLPDAAAAMALLQQHGVLADSNQIWLSDTLCDLPSMDAVSASTWYQAMLSVQQGGQGLPLSLPASPLVVKGNEGVHVRCLVGLALEQEGESLVRLGGDAQGWGLALCKLLQTQWQQNGLTLFVMPRPMSGVMAGRHDARFTCLEVAFQLFASTQIRKVREGVGDPAAVLACHEGGELRVCLGSVLQPSLRERFVWRLSALDRVASVQHMMESLLQECQVTDIRRVRDVQPALGADGQPLFLDLDQVAADEAVH</sequence>
<dbReference type="Proteomes" id="UP000587991">
    <property type="component" value="Unassembled WGS sequence"/>
</dbReference>
<evidence type="ECO:0000313" key="1">
    <source>
        <dbReference type="EMBL" id="NLR75527.1"/>
    </source>
</evidence>
<proteinExistence type="predicted"/>
<accession>A0A847S998</accession>
<dbReference type="AlphaFoldDB" id="A0A847S998"/>
<dbReference type="EMBL" id="JABAIM010000002">
    <property type="protein sequence ID" value="NLR75527.1"/>
    <property type="molecule type" value="Genomic_DNA"/>
</dbReference>
<name>A0A847S998_9NEIS</name>
<protein>
    <submittedName>
        <fullName evidence="1">Uncharacterized protein</fullName>
    </submittedName>
</protein>
<gene>
    <name evidence="1" type="ORF">HF682_10185</name>
</gene>
<reference evidence="1 2" key="1">
    <citation type="submission" date="2020-04" db="EMBL/GenBank/DDBJ databases">
        <title>Draft genome of Leeia sp. IMCC25680.</title>
        <authorList>
            <person name="Song J."/>
            <person name="Cho J.-C."/>
        </authorList>
    </citation>
    <scope>NUCLEOTIDE SEQUENCE [LARGE SCALE GENOMIC DNA]</scope>
    <source>
        <strain evidence="1 2">IMCC25680</strain>
    </source>
</reference>